<evidence type="ECO:0000313" key="2">
    <source>
        <dbReference type="Proteomes" id="UP000694549"/>
    </source>
</evidence>
<reference evidence="1" key="2">
    <citation type="submission" date="2025-09" db="UniProtKB">
        <authorList>
            <consortium name="Ensembl"/>
        </authorList>
    </citation>
    <scope>IDENTIFICATION</scope>
</reference>
<accession>A0A8B9U8T5</accession>
<sequence>MPVIHSNATARRVQKLIHLANCLLNYVVCTGSLTSLTALNLRHCPLEFPPKDVIEKGVKSILCFLRASGNDRLLSMEPATSDIPPVEKLNLSELLQSSLDVSDDWPNEEEKLKFQKLKEEIIKDEKEEFLADESLSAIRDLTKAQKNHGKNRELYPEPAGLCSNKEMRPDSRSYAKWNNEKKETFRFSPPNAHMMPQTASYGTDNIGYYAMKEAPKKQKDHTPEKMDQGLLKVKDETTRLVLKRYSYELLLCNGTDGIC</sequence>
<protein>
    <submittedName>
        <fullName evidence="1">Uncharacterized protein</fullName>
    </submittedName>
</protein>
<proteinExistence type="predicted"/>
<keyword evidence="2" id="KW-1185">Reference proteome</keyword>
<reference evidence="1" key="1">
    <citation type="submission" date="2025-08" db="UniProtKB">
        <authorList>
            <consortium name="Ensembl"/>
        </authorList>
    </citation>
    <scope>IDENTIFICATION</scope>
</reference>
<name>A0A8B9U8T5_9AVES</name>
<dbReference type="Proteomes" id="UP000694549">
    <property type="component" value="Unplaced"/>
</dbReference>
<evidence type="ECO:0000313" key="1">
    <source>
        <dbReference type="Ensembl" id="ENSAZOP00000004665.1"/>
    </source>
</evidence>
<dbReference type="AlphaFoldDB" id="A0A8B9U8T5"/>
<dbReference type="Ensembl" id="ENSAZOT00000004983.1">
    <property type="protein sequence ID" value="ENSAZOP00000004665.1"/>
    <property type="gene ID" value="ENSAZOG00000003006.1"/>
</dbReference>
<organism evidence="1 2">
    <name type="scientific">Anas zonorhyncha</name>
    <name type="common">Eastern spot-billed duck</name>
    <dbReference type="NCBI Taxonomy" id="75864"/>
    <lineage>
        <taxon>Eukaryota</taxon>
        <taxon>Metazoa</taxon>
        <taxon>Chordata</taxon>
        <taxon>Craniata</taxon>
        <taxon>Vertebrata</taxon>
        <taxon>Euteleostomi</taxon>
        <taxon>Archelosauria</taxon>
        <taxon>Archosauria</taxon>
        <taxon>Dinosauria</taxon>
        <taxon>Saurischia</taxon>
        <taxon>Theropoda</taxon>
        <taxon>Coelurosauria</taxon>
        <taxon>Aves</taxon>
        <taxon>Neognathae</taxon>
        <taxon>Galloanserae</taxon>
        <taxon>Anseriformes</taxon>
        <taxon>Anatidae</taxon>
        <taxon>Anatinae</taxon>
        <taxon>Anas</taxon>
    </lineage>
</organism>